<dbReference type="Pfam" id="PF00892">
    <property type="entry name" value="EamA"/>
    <property type="match status" value="2"/>
</dbReference>
<evidence type="ECO:0000256" key="4">
    <source>
        <dbReference type="ARBA" id="ARBA00022989"/>
    </source>
</evidence>
<keyword evidence="5 6" id="KW-0472">Membrane</keyword>
<dbReference type="SUPFAM" id="SSF103481">
    <property type="entry name" value="Multidrug resistance efflux transporter EmrE"/>
    <property type="match status" value="2"/>
</dbReference>
<organism evidence="8 9">
    <name type="scientific">Prevotella lacticifex</name>
    <dbReference type="NCBI Taxonomy" id="2854755"/>
    <lineage>
        <taxon>Bacteria</taxon>
        <taxon>Pseudomonadati</taxon>
        <taxon>Bacteroidota</taxon>
        <taxon>Bacteroidia</taxon>
        <taxon>Bacteroidales</taxon>
        <taxon>Prevotellaceae</taxon>
        <taxon>Prevotella</taxon>
    </lineage>
</organism>
<evidence type="ECO:0000313" key="8">
    <source>
        <dbReference type="EMBL" id="GJG59785.1"/>
    </source>
</evidence>
<reference evidence="8" key="1">
    <citation type="journal article" date="2022" name="Int. J. Syst. Evol. Microbiol.">
        <title>Prevotella lacticifex sp. nov., isolated from the rumen of cows.</title>
        <authorList>
            <person name="Shinkai T."/>
            <person name="Ikeyama N."/>
            <person name="Kumagai M."/>
            <person name="Ohmori H."/>
            <person name="Sakamoto M."/>
            <person name="Ohkuma M."/>
            <person name="Mitsumori M."/>
        </authorList>
    </citation>
    <scope>NUCLEOTIDE SEQUENCE</scope>
    <source>
        <strain evidence="8">R5076</strain>
    </source>
</reference>
<feature type="transmembrane region" description="Helical" evidence="6">
    <location>
        <begin position="128"/>
        <end position="148"/>
    </location>
</feature>
<feature type="transmembrane region" description="Helical" evidence="6">
    <location>
        <begin position="160"/>
        <end position="180"/>
    </location>
</feature>
<keyword evidence="9" id="KW-1185">Reference proteome</keyword>
<comment type="caution">
    <text evidence="8">The sequence shown here is derived from an EMBL/GenBank/DDBJ whole genome shotgun (WGS) entry which is preliminary data.</text>
</comment>
<sequence>MKDSNAPLRAHLSMFIAEAIWGFMAPIGKAAMNSGFDGISVVSFRVAGAALLFWLASFIGPREHIPGRDIVKLAGAAVLGIVFNQCLFNIGLSITSPVNASIVTTSMPIFAMVLSFFILKEPITWKKALGVAIGCCGALILIFSSASAGNAKVGDIRGDLMCLGAQFSFALYLALFNPLIRKYNVFTVNKWMFTWASLFVLPFTTVHVSQLSWASFTAATWLEVVYMVVLGTFVSYLLSVVAQSVLRPTVVSVYNYVQPIVSVVVSVAVGMSVFTLPQGVAVVLVFTGVWLVIKSKSKRDEELRAKR</sequence>
<dbReference type="RefSeq" id="WP_223928581.1">
    <property type="nucleotide sequence ID" value="NZ_BPTU01000002.1"/>
</dbReference>
<dbReference type="InterPro" id="IPR050638">
    <property type="entry name" value="AA-Vitamin_Transporters"/>
</dbReference>
<name>A0A9R1CBZ2_9BACT</name>
<feature type="domain" description="EamA" evidence="7">
    <location>
        <begin position="157"/>
        <end position="293"/>
    </location>
</feature>
<feature type="transmembrane region" description="Helical" evidence="6">
    <location>
        <begin position="276"/>
        <end position="293"/>
    </location>
</feature>
<dbReference type="InterPro" id="IPR037185">
    <property type="entry name" value="EmrE-like"/>
</dbReference>
<evidence type="ECO:0000256" key="1">
    <source>
        <dbReference type="ARBA" id="ARBA00004651"/>
    </source>
</evidence>
<evidence type="ECO:0000256" key="2">
    <source>
        <dbReference type="ARBA" id="ARBA00022475"/>
    </source>
</evidence>
<proteinExistence type="predicted"/>
<evidence type="ECO:0000259" key="7">
    <source>
        <dbReference type="Pfam" id="PF00892"/>
    </source>
</evidence>
<dbReference type="AlphaFoldDB" id="A0A9R1CBZ2"/>
<evidence type="ECO:0000313" key="9">
    <source>
        <dbReference type="Proteomes" id="UP000825483"/>
    </source>
</evidence>
<evidence type="ECO:0000256" key="5">
    <source>
        <dbReference type="ARBA" id="ARBA00023136"/>
    </source>
</evidence>
<feature type="domain" description="EamA" evidence="7">
    <location>
        <begin position="10"/>
        <end position="142"/>
    </location>
</feature>
<keyword evidence="2" id="KW-1003">Cell membrane</keyword>
<dbReference type="EMBL" id="BPUB01000002">
    <property type="protein sequence ID" value="GJG59785.1"/>
    <property type="molecule type" value="Genomic_DNA"/>
</dbReference>
<feature type="transmembrane region" description="Helical" evidence="6">
    <location>
        <begin position="253"/>
        <end position="270"/>
    </location>
</feature>
<feature type="transmembrane region" description="Helical" evidence="6">
    <location>
        <begin position="225"/>
        <end position="246"/>
    </location>
</feature>
<dbReference type="PANTHER" id="PTHR32322">
    <property type="entry name" value="INNER MEMBRANE TRANSPORTER"/>
    <property type="match status" value="1"/>
</dbReference>
<feature type="transmembrane region" description="Helical" evidence="6">
    <location>
        <begin position="70"/>
        <end position="92"/>
    </location>
</feature>
<evidence type="ECO:0000256" key="6">
    <source>
        <dbReference type="SAM" id="Phobius"/>
    </source>
</evidence>
<protein>
    <submittedName>
        <fullName evidence="8">Membrane protein</fullName>
    </submittedName>
</protein>
<feature type="transmembrane region" description="Helical" evidence="6">
    <location>
        <begin position="12"/>
        <end position="32"/>
    </location>
</feature>
<gene>
    <name evidence="8" type="ORF">PRLR5076_26360</name>
</gene>
<feature type="transmembrane region" description="Helical" evidence="6">
    <location>
        <begin position="38"/>
        <end position="58"/>
    </location>
</feature>
<dbReference type="InterPro" id="IPR000620">
    <property type="entry name" value="EamA_dom"/>
</dbReference>
<dbReference type="Proteomes" id="UP000825483">
    <property type="component" value="Unassembled WGS sequence"/>
</dbReference>
<feature type="transmembrane region" description="Helical" evidence="6">
    <location>
        <begin position="98"/>
        <end position="119"/>
    </location>
</feature>
<keyword evidence="4 6" id="KW-1133">Transmembrane helix</keyword>
<dbReference type="GO" id="GO:0005886">
    <property type="term" value="C:plasma membrane"/>
    <property type="evidence" value="ECO:0007669"/>
    <property type="project" value="UniProtKB-SubCell"/>
</dbReference>
<evidence type="ECO:0000256" key="3">
    <source>
        <dbReference type="ARBA" id="ARBA00022692"/>
    </source>
</evidence>
<dbReference type="GeneID" id="72466173"/>
<feature type="transmembrane region" description="Helical" evidence="6">
    <location>
        <begin position="192"/>
        <end position="213"/>
    </location>
</feature>
<comment type="subcellular location">
    <subcellularLocation>
        <location evidence="1">Cell membrane</location>
        <topology evidence="1">Multi-pass membrane protein</topology>
    </subcellularLocation>
</comment>
<accession>A0A9R1CBZ2</accession>
<keyword evidence="3 6" id="KW-0812">Transmembrane</keyword>
<dbReference type="PANTHER" id="PTHR32322:SF18">
    <property type="entry name" value="S-ADENOSYLMETHIONINE_S-ADENOSYLHOMOCYSTEINE TRANSPORTER"/>
    <property type="match status" value="1"/>
</dbReference>